<dbReference type="PRINTS" id="PR01036">
    <property type="entry name" value="TCRTETB"/>
</dbReference>
<protein>
    <submittedName>
        <fullName evidence="8">Drug resistance transporter, EmrB/QacA subfamily</fullName>
    </submittedName>
</protein>
<keyword evidence="4 6" id="KW-1133">Transmembrane helix</keyword>
<feature type="transmembrane region" description="Helical" evidence="6">
    <location>
        <begin position="80"/>
        <end position="108"/>
    </location>
</feature>
<accession>A0A1H3T0X2</accession>
<feature type="transmembrane region" description="Helical" evidence="6">
    <location>
        <begin position="48"/>
        <end position="68"/>
    </location>
</feature>
<organism evidence="8 9">
    <name type="scientific">Asanoa ishikariensis</name>
    <dbReference type="NCBI Taxonomy" id="137265"/>
    <lineage>
        <taxon>Bacteria</taxon>
        <taxon>Bacillati</taxon>
        <taxon>Actinomycetota</taxon>
        <taxon>Actinomycetes</taxon>
        <taxon>Micromonosporales</taxon>
        <taxon>Micromonosporaceae</taxon>
        <taxon>Asanoa</taxon>
    </lineage>
</organism>
<evidence type="ECO:0000313" key="9">
    <source>
        <dbReference type="Proteomes" id="UP000199632"/>
    </source>
</evidence>
<dbReference type="Gene3D" id="1.20.1720.10">
    <property type="entry name" value="Multidrug resistance protein D"/>
    <property type="match status" value="1"/>
</dbReference>
<feature type="domain" description="Major facilitator superfamily (MFS) profile" evidence="7">
    <location>
        <begin position="14"/>
        <end position="484"/>
    </location>
</feature>
<dbReference type="STRING" id="137265.SAMN05421684_4992"/>
<feature type="transmembrane region" description="Helical" evidence="6">
    <location>
        <begin position="420"/>
        <end position="442"/>
    </location>
</feature>
<dbReference type="Pfam" id="PF07690">
    <property type="entry name" value="MFS_1"/>
    <property type="match status" value="1"/>
</dbReference>
<feature type="transmembrane region" description="Helical" evidence="6">
    <location>
        <begin position="287"/>
        <end position="308"/>
    </location>
</feature>
<feature type="transmembrane region" description="Helical" evidence="6">
    <location>
        <begin position="167"/>
        <end position="188"/>
    </location>
</feature>
<dbReference type="GO" id="GO:0005886">
    <property type="term" value="C:plasma membrane"/>
    <property type="evidence" value="ECO:0007669"/>
    <property type="project" value="UniProtKB-SubCell"/>
</dbReference>
<gene>
    <name evidence="8" type="ORF">SAMN05421684_4992</name>
</gene>
<evidence type="ECO:0000256" key="2">
    <source>
        <dbReference type="ARBA" id="ARBA00022448"/>
    </source>
</evidence>
<sequence>MATSDAAGAISWRPLAVLGLAQFLMVLDTSVMNVSISQLVDDFDTDVTAIQSVITLYTLVMAAFMITGGKLGDLWGRRRAFVVGMVIYGVGTTLTAVAPTLLVLVLGWSVIEGLGAVLVLPSLAALVGANYTGSARATAYGVIGGVAGAGIAVGPLLGGWVTTYLTWRLVFAGEAVLVVVILLLTPWIRDVEGAARRTRLDGVGAALSAAGMALVVLGVLQSSTWGWLRPRDTPVEIFGFAPTLFVVAAGAALLACFLAWIRRRQAAGRQPLVEPELLAAPPLRAGLSMLFVQNLVLLGVFFAIPLYVQVVLGLDAFETGLRLLPASVGMLVAAMCGSFLGRRAGPRLIVQIAVATVVAAVLWLVSTVRPSLDEVSFSLALALFGIGMGLLASQLGYVVQGSVGEKERSEVGGLQYTAQNLGSSLGTALVGAVLIAALSGTFTDRISADPRISDAVEQQATVRISAGITFVSTTDLRAALDRTAVPPAEVDAIVDGYAEAQLRSLRAALLAAAVFAAAGFLATRRLPTGVPTPLGTAD</sequence>
<keyword evidence="5 6" id="KW-0472">Membrane</keyword>
<evidence type="ECO:0000256" key="5">
    <source>
        <dbReference type="ARBA" id="ARBA00023136"/>
    </source>
</evidence>
<evidence type="ECO:0000313" key="8">
    <source>
        <dbReference type="EMBL" id="SDZ43481.1"/>
    </source>
</evidence>
<dbReference type="InterPro" id="IPR011701">
    <property type="entry name" value="MFS"/>
</dbReference>
<evidence type="ECO:0000259" key="7">
    <source>
        <dbReference type="PROSITE" id="PS50850"/>
    </source>
</evidence>
<keyword evidence="2" id="KW-0813">Transport</keyword>
<feature type="transmembrane region" description="Helical" evidence="6">
    <location>
        <begin position="377"/>
        <end position="399"/>
    </location>
</feature>
<evidence type="ECO:0000256" key="1">
    <source>
        <dbReference type="ARBA" id="ARBA00004651"/>
    </source>
</evidence>
<dbReference type="CDD" id="cd17321">
    <property type="entry name" value="MFS_MMR_MDR_like"/>
    <property type="match status" value="1"/>
</dbReference>
<dbReference type="PROSITE" id="PS50850">
    <property type="entry name" value="MFS"/>
    <property type="match status" value="1"/>
</dbReference>
<dbReference type="PANTHER" id="PTHR42718">
    <property type="entry name" value="MAJOR FACILITATOR SUPERFAMILY MULTIDRUG TRANSPORTER MFSC"/>
    <property type="match status" value="1"/>
</dbReference>
<dbReference type="SUPFAM" id="SSF103473">
    <property type="entry name" value="MFS general substrate transporter"/>
    <property type="match status" value="1"/>
</dbReference>
<evidence type="ECO:0000256" key="6">
    <source>
        <dbReference type="SAM" id="Phobius"/>
    </source>
</evidence>
<feature type="transmembrane region" description="Helical" evidence="6">
    <location>
        <begin position="348"/>
        <end position="365"/>
    </location>
</feature>
<dbReference type="PANTHER" id="PTHR42718:SF9">
    <property type="entry name" value="MAJOR FACILITATOR SUPERFAMILY MULTIDRUG TRANSPORTER MFSC"/>
    <property type="match status" value="1"/>
</dbReference>
<dbReference type="EMBL" id="FNQB01000003">
    <property type="protein sequence ID" value="SDZ43481.1"/>
    <property type="molecule type" value="Genomic_DNA"/>
</dbReference>
<feature type="transmembrane region" description="Helical" evidence="6">
    <location>
        <begin position="139"/>
        <end position="161"/>
    </location>
</feature>
<proteinExistence type="predicted"/>
<dbReference type="Proteomes" id="UP000199632">
    <property type="component" value="Unassembled WGS sequence"/>
</dbReference>
<comment type="subcellular location">
    <subcellularLocation>
        <location evidence="1">Cell membrane</location>
        <topology evidence="1">Multi-pass membrane protein</topology>
    </subcellularLocation>
</comment>
<feature type="transmembrane region" description="Helical" evidence="6">
    <location>
        <begin position="200"/>
        <end position="220"/>
    </location>
</feature>
<feature type="transmembrane region" description="Helical" evidence="6">
    <location>
        <begin position="240"/>
        <end position="261"/>
    </location>
</feature>
<name>A0A1H3T0X2_9ACTN</name>
<feature type="transmembrane region" description="Helical" evidence="6">
    <location>
        <begin position="114"/>
        <end position="132"/>
    </location>
</feature>
<feature type="transmembrane region" description="Helical" evidence="6">
    <location>
        <begin position="320"/>
        <end position="341"/>
    </location>
</feature>
<dbReference type="Gene3D" id="1.20.1250.20">
    <property type="entry name" value="MFS general substrate transporter like domains"/>
    <property type="match status" value="1"/>
</dbReference>
<dbReference type="InterPro" id="IPR036259">
    <property type="entry name" value="MFS_trans_sf"/>
</dbReference>
<dbReference type="GO" id="GO:0022857">
    <property type="term" value="F:transmembrane transporter activity"/>
    <property type="evidence" value="ECO:0007669"/>
    <property type="project" value="InterPro"/>
</dbReference>
<evidence type="ECO:0000256" key="3">
    <source>
        <dbReference type="ARBA" id="ARBA00022692"/>
    </source>
</evidence>
<keyword evidence="9" id="KW-1185">Reference proteome</keyword>
<evidence type="ECO:0000256" key="4">
    <source>
        <dbReference type="ARBA" id="ARBA00022989"/>
    </source>
</evidence>
<dbReference type="InterPro" id="IPR020846">
    <property type="entry name" value="MFS_dom"/>
</dbReference>
<dbReference type="AlphaFoldDB" id="A0A1H3T0X2"/>
<keyword evidence="3 6" id="KW-0812">Transmembrane</keyword>
<feature type="transmembrane region" description="Helical" evidence="6">
    <location>
        <begin position="12"/>
        <end position="36"/>
    </location>
</feature>
<reference evidence="9" key="1">
    <citation type="submission" date="2016-10" db="EMBL/GenBank/DDBJ databases">
        <authorList>
            <person name="Varghese N."/>
            <person name="Submissions S."/>
        </authorList>
    </citation>
    <scope>NUCLEOTIDE SEQUENCE [LARGE SCALE GENOMIC DNA]</scope>
    <source>
        <strain evidence="9">DSM 44718</strain>
    </source>
</reference>